<dbReference type="InterPro" id="IPR029020">
    <property type="entry name" value="Ammonium/urea_transptr"/>
</dbReference>
<dbReference type="InterPro" id="IPR001905">
    <property type="entry name" value="Ammonium_transpt"/>
</dbReference>
<evidence type="ECO:0000256" key="8">
    <source>
        <dbReference type="RuleBase" id="RU362002"/>
    </source>
</evidence>
<evidence type="ECO:0000256" key="5">
    <source>
        <dbReference type="ARBA" id="ARBA00022989"/>
    </source>
</evidence>
<evidence type="ECO:0000256" key="6">
    <source>
        <dbReference type="ARBA" id="ARBA00023136"/>
    </source>
</evidence>
<feature type="transmembrane region" description="Helical" evidence="8">
    <location>
        <begin position="83"/>
        <end position="106"/>
    </location>
</feature>
<keyword evidence="12" id="KW-1185">Reference proteome</keyword>
<sequence>MPGKVLDKLPIKSSAIGWLRGSLGAAAVLAGVLAAGPAWAGAPENSGHVAWVLTSAVLVLFMTLPGLALFYGGLLHAKNLLSIMMQCFAICCVVSLLWMAVGYSLAFDGDAALLGGFGRMFFSGFEDPYGTTYIPENVFALFQMTFAVITPALIVGAFAERVNFSFVIAFSALWLLAVYVPTAHWLWGSGWLAALGALDFAGGIVVHTTAGVSALVLAVMIGRRTGFPTGLTPPHSPGLTMMGAGMLWVGWFGFNGGSALAADASAGSAILATHTAASAGALTWIALEWMKTGKPTSIGIATGCIAGLATITPMAGYAGPAGALVVGLAAGVVCYFATLFVKHRLKIDDSLDVFAVHGCGGMMGSLLLPVFALTALGGSGVSDDRLVEMIGVQALAVAVTAVWSGLATVLIARLIGGLTPMRVGQDEEYSGLDIATHGERAYENA</sequence>
<dbReference type="NCBIfam" id="TIGR00836">
    <property type="entry name" value="amt"/>
    <property type="match status" value="1"/>
</dbReference>
<evidence type="ECO:0000313" key="12">
    <source>
        <dbReference type="Proteomes" id="UP000065734"/>
    </source>
</evidence>
<reference evidence="11" key="2">
    <citation type="submission" date="2015-11" db="EMBL/GenBank/DDBJ databases">
        <authorList>
            <person name="Zhang Y."/>
            <person name="Guo Z."/>
        </authorList>
    </citation>
    <scope>NUCLEOTIDE SEQUENCE</scope>
    <source>
        <strain evidence="11">1</strain>
    </source>
</reference>
<dbReference type="EMBL" id="LN907867">
    <property type="protein sequence ID" value="CUU41110.1"/>
    <property type="molecule type" value="Genomic_DNA"/>
</dbReference>
<dbReference type="PATRIC" id="fig|1079.6.peg.675"/>
<dbReference type="InterPro" id="IPR024041">
    <property type="entry name" value="NH4_transpt_AmtB-like_dom"/>
</dbReference>
<keyword evidence="5 8" id="KW-1133">Transmembrane helix</keyword>
<dbReference type="OrthoDB" id="9814202at2"/>
<feature type="transmembrane region" description="Helical" evidence="8">
    <location>
        <begin position="353"/>
        <end position="378"/>
    </location>
</feature>
<feature type="transmembrane region" description="Helical" evidence="8">
    <location>
        <begin position="200"/>
        <end position="222"/>
    </location>
</feature>
<reference evidence="12" key="3">
    <citation type="journal article" date="2016" name="Genome Announc.">
        <title>Revised genome sequence of the purple photosynthetic bacterium Blastochloris viridis.</title>
        <authorList>
            <person name="Liu L.N."/>
            <person name="Faulkner M."/>
            <person name="Liu X."/>
            <person name="Huang F."/>
            <person name="Darby A.C."/>
            <person name="Hall N."/>
        </authorList>
    </citation>
    <scope>NUCLEOTIDE SEQUENCE [LARGE SCALE GENOMIC DNA]</scope>
    <source>
        <strain evidence="12">ATCC 19567 / DSM 133 / F</strain>
    </source>
</reference>
<dbReference type="InterPro" id="IPR018047">
    <property type="entry name" value="Ammonium_transpt_CS"/>
</dbReference>
<keyword evidence="6 8" id="KW-0472">Membrane</keyword>
<dbReference type="KEGG" id="bvr:BVIR_654"/>
<feature type="transmembrane region" description="Helical" evidence="8">
    <location>
        <begin position="390"/>
        <end position="412"/>
    </location>
</feature>
<gene>
    <name evidence="11" type="primary">amtB_1</name>
    <name evidence="10" type="ORF">BV133_677</name>
    <name evidence="11" type="ORF">BVIRIDIS_00980</name>
</gene>
<dbReference type="AlphaFoldDB" id="A0A0H5B7W4"/>
<evidence type="ECO:0000313" key="11">
    <source>
        <dbReference type="EMBL" id="CUU41110.1"/>
    </source>
</evidence>
<feature type="transmembrane region" description="Helical" evidence="8">
    <location>
        <begin position="138"/>
        <end position="159"/>
    </location>
</feature>
<organism evidence="11 12">
    <name type="scientific">Blastochloris viridis</name>
    <name type="common">Rhodopseudomonas viridis</name>
    <dbReference type="NCBI Taxonomy" id="1079"/>
    <lineage>
        <taxon>Bacteria</taxon>
        <taxon>Pseudomonadati</taxon>
        <taxon>Pseudomonadota</taxon>
        <taxon>Alphaproteobacteria</taxon>
        <taxon>Hyphomicrobiales</taxon>
        <taxon>Blastochloridaceae</taxon>
        <taxon>Blastochloris</taxon>
    </lineage>
</organism>
<feature type="transmembrane region" description="Helical" evidence="8">
    <location>
        <begin position="321"/>
        <end position="341"/>
    </location>
</feature>
<evidence type="ECO:0000256" key="4">
    <source>
        <dbReference type="ARBA" id="ARBA00022692"/>
    </source>
</evidence>
<dbReference type="PANTHER" id="PTHR43029">
    <property type="entry name" value="AMMONIUM TRANSPORTER MEP2"/>
    <property type="match status" value="1"/>
</dbReference>
<name>A0A0H5B7W4_BLAVI</name>
<dbReference type="PROSITE" id="PS01219">
    <property type="entry name" value="AMMONIUM_TRANSP"/>
    <property type="match status" value="1"/>
</dbReference>
<accession>A0A0H5B7W4</accession>
<comment type="similarity">
    <text evidence="2 8">Belongs to the ammonia transporter channel (TC 1.A.11.2) family.</text>
</comment>
<evidence type="ECO:0000256" key="3">
    <source>
        <dbReference type="ARBA" id="ARBA00022448"/>
    </source>
</evidence>
<dbReference type="EMBL" id="AP014854">
    <property type="protein sequence ID" value="BAR98270.1"/>
    <property type="molecule type" value="Genomic_DNA"/>
</dbReference>
<evidence type="ECO:0000256" key="2">
    <source>
        <dbReference type="ARBA" id="ARBA00005887"/>
    </source>
</evidence>
<feature type="transmembrane region" description="Helical" evidence="8">
    <location>
        <begin position="298"/>
        <end position="315"/>
    </location>
</feature>
<dbReference type="Proteomes" id="UP000065734">
    <property type="component" value="Chromosome I"/>
</dbReference>
<reference evidence="10" key="1">
    <citation type="journal article" date="2015" name="Genome Announc.">
        <title>Complete Genome Sequence of the Bacteriochlorophyll b-Producing Photosynthetic Bacterium Blastochloris viridis.</title>
        <authorList>
            <person name="Tsukatani Y."/>
            <person name="Hirose Y."/>
            <person name="Harada J."/>
            <person name="Misawa N."/>
            <person name="Mori K."/>
            <person name="Inoue K."/>
            <person name="Tamiaki H."/>
        </authorList>
    </citation>
    <scope>NUCLEOTIDE SEQUENCE [LARGE SCALE GENOMIC DNA]</scope>
    <source>
        <strain evidence="10">DSM 133</strain>
    </source>
</reference>
<feature type="transmembrane region" description="Helical" evidence="8">
    <location>
        <begin position="234"/>
        <end position="254"/>
    </location>
</feature>
<comment type="subcellular location">
    <subcellularLocation>
        <location evidence="8">Cell membrane</location>
        <topology evidence="8">Multi-pass membrane protein</topology>
    </subcellularLocation>
    <subcellularLocation>
        <location evidence="1">Membrane</location>
        <topology evidence="1">Multi-pass membrane protein</topology>
    </subcellularLocation>
</comment>
<dbReference type="Pfam" id="PF00909">
    <property type="entry name" value="Ammonium_transp"/>
    <property type="match status" value="1"/>
</dbReference>
<evidence type="ECO:0000313" key="10">
    <source>
        <dbReference type="EMBL" id="BAR98270.1"/>
    </source>
</evidence>
<dbReference type="PANTHER" id="PTHR43029:SF10">
    <property type="entry name" value="AMMONIUM TRANSPORTER MEP2"/>
    <property type="match status" value="1"/>
</dbReference>
<keyword evidence="4 8" id="KW-0812">Transmembrane</keyword>
<keyword evidence="7 8" id="KW-0924">Ammonia transport</keyword>
<dbReference type="Gene3D" id="1.10.3430.10">
    <property type="entry name" value="Ammonium transporter AmtB like domains"/>
    <property type="match status" value="1"/>
</dbReference>
<dbReference type="STRING" id="1079.BVIR_654"/>
<evidence type="ECO:0000256" key="1">
    <source>
        <dbReference type="ARBA" id="ARBA00004141"/>
    </source>
</evidence>
<dbReference type="RefSeq" id="WP_082416628.1">
    <property type="nucleotide sequence ID" value="NZ_AP014854.2"/>
</dbReference>
<feature type="transmembrane region" description="Helical" evidence="8">
    <location>
        <begin position="50"/>
        <end position="71"/>
    </location>
</feature>
<dbReference type="SUPFAM" id="SSF111352">
    <property type="entry name" value="Ammonium transporter"/>
    <property type="match status" value="1"/>
</dbReference>
<feature type="transmembrane region" description="Helical" evidence="8">
    <location>
        <begin position="266"/>
        <end position="286"/>
    </location>
</feature>
<protein>
    <recommendedName>
        <fullName evidence="8">Ammonium transporter</fullName>
    </recommendedName>
</protein>
<dbReference type="GO" id="GO:0005886">
    <property type="term" value="C:plasma membrane"/>
    <property type="evidence" value="ECO:0007669"/>
    <property type="project" value="UniProtKB-SubCell"/>
</dbReference>
<evidence type="ECO:0000259" key="9">
    <source>
        <dbReference type="Pfam" id="PF00909"/>
    </source>
</evidence>
<dbReference type="GO" id="GO:0008519">
    <property type="term" value="F:ammonium channel activity"/>
    <property type="evidence" value="ECO:0007669"/>
    <property type="project" value="InterPro"/>
</dbReference>
<feature type="transmembrane region" description="Helical" evidence="8">
    <location>
        <begin position="166"/>
        <end position="188"/>
    </location>
</feature>
<feature type="domain" description="Ammonium transporter AmtB-like" evidence="9">
    <location>
        <begin position="50"/>
        <end position="442"/>
    </location>
</feature>
<proteinExistence type="inferred from homology"/>
<keyword evidence="3 8" id="KW-0813">Transport</keyword>
<evidence type="ECO:0000256" key="7">
    <source>
        <dbReference type="ARBA" id="ARBA00023177"/>
    </source>
</evidence>